<reference evidence="1 2" key="1">
    <citation type="journal article" date="2020" name="Nat. Food">
        <title>A phased Vanilla planifolia genome enables genetic improvement of flavour and production.</title>
        <authorList>
            <person name="Hasing T."/>
            <person name="Tang H."/>
            <person name="Brym M."/>
            <person name="Khazi F."/>
            <person name="Huang T."/>
            <person name="Chambers A.H."/>
        </authorList>
    </citation>
    <scope>NUCLEOTIDE SEQUENCE [LARGE SCALE GENOMIC DNA]</scope>
    <source>
        <tissue evidence="1">Leaf</tissue>
    </source>
</reference>
<name>A0A835RG29_VANPL</name>
<dbReference type="AlphaFoldDB" id="A0A835RG29"/>
<evidence type="ECO:0000313" key="2">
    <source>
        <dbReference type="Proteomes" id="UP000636800"/>
    </source>
</evidence>
<dbReference type="Proteomes" id="UP000636800">
    <property type="component" value="Chromosome 3"/>
</dbReference>
<comment type="caution">
    <text evidence="1">The sequence shown here is derived from an EMBL/GenBank/DDBJ whole genome shotgun (WGS) entry which is preliminary data.</text>
</comment>
<gene>
    <name evidence="1" type="ORF">HPP92_007135</name>
</gene>
<sequence length="256" mass="28766">MSELKKDPVLILRFDGEDLKEFLESTQFEPEMSSIFSQIGAINLTLWKCITAALEKLTVEHGIPPSSDPWVLDNIVEPALQLLSLDQLEKPASEEIFIEEFRKFIGHIIKHLHEKPLIVAHVENTCDGSGIRRLLSNQFELNKLLDLVWRDMPKDSNAGGEFFRVAIDVLAPSIDLPHYGTVDQFDSMVNEICSMFDAKEEKILLEFKEMMTVVLGKLSLLLEENPICISSNSVVHEPLPSPAMVLPSSSLPLEEG</sequence>
<organism evidence="1 2">
    <name type="scientific">Vanilla planifolia</name>
    <name type="common">Vanilla</name>
    <dbReference type="NCBI Taxonomy" id="51239"/>
    <lineage>
        <taxon>Eukaryota</taxon>
        <taxon>Viridiplantae</taxon>
        <taxon>Streptophyta</taxon>
        <taxon>Embryophyta</taxon>
        <taxon>Tracheophyta</taxon>
        <taxon>Spermatophyta</taxon>
        <taxon>Magnoliopsida</taxon>
        <taxon>Liliopsida</taxon>
        <taxon>Asparagales</taxon>
        <taxon>Orchidaceae</taxon>
        <taxon>Vanilloideae</taxon>
        <taxon>Vanilleae</taxon>
        <taxon>Vanilla</taxon>
    </lineage>
</organism>
<evidence type="ECO:0000313" key="1">
    <source>
        <dbReference type="EMBL" id="KAG0488324.1"/>
    </source>
</evidence>
<keyword evidence="2" id="KW-1185">Reference proteome</keyword>
<protein>
    <submittedName>
        <fullName evidence="1">Uncharacterized protein</fullName>
    </submittedName>
</protein>
<accession>A0A835RG29</accession>
<dbReference type="OrthoDB" id="774437at2759"/>
<dbReference type="EMBL" id="JADCNL010000003">
    <property type="protein sequence ID" value="KAG0488324.1"/>
    <property type="molecule type" value="Genomic_DNA"/>
</dbReference>
<proteinExistence type="predicted"/>
<dbReference type="PANTHER" id="PTHR34574:SF13">
    <property type="entry name" value="EF-HAND DOMAIN-CONTAINING PROTEIN"/>
    <property type="match status" value="1"/>
</dbReference>
<dbReference type="PANTHER" id="PTHR34574">
    <property type="entry name" value="CALCIUM-BINDING EF-HAND FAMILY PROTEIN-RELATED"/>
    <property type="match status" value="1"/>
</dbReference>